<dbReference type="InterPro" id="IPR011530">
    <property type="entry name" value="rRNA_adenine_dimethylase"/>
</dbReference>
<keyword evidence="5 7" id="KW-0949">S-adenosyl-L-methionine</keyword>
<evidence type="ECO:0000256" key="2">
    <source>
        <dbReference type="ARBA" id="ARBA00022552"/>
    </source>
</evidence>
<dbReference type="InterPro" id="IPR020598">
    <property type="entry name" value="rRNA_Ade_methylase_Trfase_N"/>
</dbReference>
<feature type="binding site" evidence="7 8">
    <location>
        <position position="65"/>
    </location>
    <ligand>
        <name>S-adenosyl-L-methionine</name>
        <dbReference type="ChEBI" id="CHEBI:59789"/>
    </ligand>
</feature>
<dbReference type="InterPro" id="IPR023165">
    <property type="entry name" value="rRNA_Ade_diMease-like_C"/>
</dbReference>
<evidence type="ECO:0000256" key="3">
    <source>
        <dbReference type="ARBA" id="ARBA00022603"/>
    </source>
</evidence>
<dbReference type="InterPro" id="IPR029063">
    <property type="entry name" value="SAM-dependent_MTases_sf"/>
</dbReference>
<dbReference type="Gene3D" id="3.40.50.150">
    <property type="entry name" value="Vaccinia Virus protein VP39"/>
    <property type="match status" value="1"/>
</dbReference>
<reference evidence="10 11" key="1">
    <citation type="submission" date="2024-04" db="EMBL/GenBank/DDBJ databases">
        <title>Draft genome sequence of Sessilibacter corallicola NBRC 116591.</title>
        <authorList>
            <person name="Miyakawa T."/>
            <person name="Kusuya Y."/>
            <person name="Miura T."/>
        </authorList>
    </citation>
    <scope>NUCLEOTIDE SEQUENCE [LARGE SCALE GENOMIC DNA]</scope>
    <source>
        <strain evidence="10 11">KU-00831-HH</strain>
    </source>
</reference>
<feature type="binding site" evidence="7 8">
    <location>
        <position position="17"/>
    </location>
    <ligand>
        <name>S-adenosyl-L-methionine</name>
        <dbReference type="ChEBI" id="CHEBI:59789"/>
    </ligand>
</feature>
<evidence type="ECO:0000256" key="5">
    <source>
        <dbReference type="ARBA" id="ARBA00022691"/>
    </source>
</evidence>
<protein>
    <recommendedName>
        <fullName evidence="7">Ribosomal RNA small subunit methyltransferase A</fullName>
        <ecNumber evidence="7">2.1.1.182</ecNumber>
    </recommendedName>
    <alternativeName>
        <fullName evidence="7">16S rRNA (adenine(1518)-N(6)/adenine(1519)-N(6))-dimethyltransferase</fullName>
    </alternativeName>
    <alternativeName>
        <fullName evidence="7">16S rRNA dimethyladenosine transferase</fullName>
    </alternativeName>
    <alternativeName>
        <fullName evidence="7">16S rRNA dimethylase</fullName>
    </alternativeName>
    <alternativeName>
        <fullName evidence="7">S-adenosylmethionine-6-N', N'-adenosyl(rRNA) dimethyltransferase</fullName>
    </alternativeName>
</protein>
<evidence type="ECO:0000256" key="4">
    <source>
        <dbReference type="ARBA" id="ARBA00022679"/>
    </source>
</evidence>
<dbReference type="EMBL" id="BAABWN010000002">
    <property type="protein sequence ID" value="GAA6166771.1"/>
    <property type="molecule type" value="Genomic_DNA"/>
</dbReference>
<dbReference type="InterPro" id="IPR001737">
    <property type="entry name" value="KsgA/Erm"/>
</dbReference>
<accession>A0ABQ0A542</accession>
<feature type="domain" description="Ribosomal RNA adenine methylase transferase N-terminal" evidence="9">
    <location>
        <begin position="24"/>
        <end position="196"/>
    </location>
</feature>
<comment type="catalytic activity">
    <reaction evidence="7">
        <text>adenosine(1518)/adenosine(1519) in 16S rRNA + 4 S-adenosyl-L-methionine = N(6)-dimethyladenosine(1518)/N(6)-dimethyladenosine(1519) in 16S rRNA + 4 S-adenosyl-L-homocysteine + 4 H(+)</text>
        <dbReference type="Rhea" id="RHEA:19609"/>
        <dbReference type="Rhea" id="RHEA-COMP:10232"/>
        <dbReference type="Rhea" id="RHEA-COMP:10233"/>
        <dbReference type="ChEBI" id="CHEBI:15378"/>
        <dbReference type="ChEBI" id="CHEBI:57856"/>
        <dbReference type="ChEBI" id="CHEBI:59789"/>
        <dbReference type="ChEBI" id="CHEBI:74411"/>
        <dbReference type="ChEBI" id="CHEBI:74493"/>
        <dbReference type="EC" id="2.1.1.182"/>
    </reaction>
</comment>
<feature type="binding site" evidence="7 8">
    <location>
        <position position="90"/>
    </location>
    <ligand>
        <name>S-adenosyl-L-methionine</name>
        <dbReference type="ChEBI" id="CHEBI:59789"/>
    </ligand>
</feature>
<dbReference type="Pfam" id="PF00398">
    <property type="entry name" value="RrnaAD"/>
    <property type="match status" value="1"/>
</dbReference>
<evidence type="ECO:0000313" key="11">
    <source>
        <dbReference type="Proteomes" id="UP001465153"/>
    </source>
</evidence>
<comment type="caution">
    <text evidence="10">The sequence shown here is derived from an EMBL/GenBank/DDBJ whole genome shotgun (WGS) entry which is preliminary data.</text>
</comment>
<dbReference type="SMART" id="SM00650">
    <property type="entry name" value="rADc"/>
    <property type="match status" value="1"/>
</dbReference>
<dbReference type="EC" id="2.1.1.182" evidence="7"/>
<dbReference type="SUPFAM" id="SSF53335">
    <property type="entry name" value="S-adenosyl-L-methionine-dependent methyltransferases"/>
    <property type="match status" value="1"/>
</dbReference>
<keyword evidence="2 7" id="KW-0698">rRNA processing</keyword>
<name>A0ABQ0A542_9GAMM</name>
<evidence type="ECO:0000256" key="8">
    <source>
        <dbReference type="PROSITE-ProRule" id="PRU01026"/>
    </source>
</evidence>
<keyword evidence="6 7" id="KW-0694">RNA-binding</keyword>
<dbReference type="PROSITE" id="PS01131">
    <property type="entry name" value="RRNA_A_DIMETH"/>
    <property type="match status" value="1"/>
</dbReference>
<keyword evidence="1 7" id="KW-0963">Cytoplasm</keyword>
<feature type="binding site" evidence="7 8">
    <location>
        <position position="19"/>
    </location>
    <ligand>
        <name>S-adenosyl-L-methionine</name>
        <dbReference type="ChEBI" id="CHEBI:59789"/>
    </ligand>
</feature>
<dbReference type="PANTHER" id="PTHR11727:SF7">
    <property type="entry name" value="DIMETHYLADENOSINE TRANSFERASE-RELATED"/>
    <property type="match status" value="1"/>
</dbReference>
<keyword evidence="11" id="KW-1185">Reference proteome</keyword>
<dbReference type="Proteomes" id="UP001465153">
    <property type="component" value="Unassembled WGS sequence"/>
</dbReference>
<proteinExistence type="inferred from homology"/>
<dbReference type="Gene3D" id="1.10.8.100">
    <property type="entry name" value="Ribosomal RNA adenine dimethylase-like, domain 2"/>
    <property type="match status" value="1"/>
</dbReference>
<evidence type="ECO:0000313" key="10">
    <source>
        <dbReference type="EMBL" id="GAA6166771.1"/>
    </source>
</evidence>
<sequence>MSKQQFQHTARKRFGQNFLHDLGIISRIVASINPQPEDNLVEIGPGKGAITELLLAECPRLHVVELDRDLVPFLLASFSTFPEFHLHQADALKFDFSALASPEKPLRVVGNLPYNISTPLIFHLLKLGSQIKDMHFMLQKEVVERMSATPGTKEYGKLSVMTQYHCQVEQLFNVPPECFVPRPKVESAIIRLQPYSRPPLEALNVKTLEQIVNSAFQQRRKTLRNALKQWCTDKDLETLGIDSSARAENISIEGFVKIANHCSNGDSPAR</sequence>
<evidence type="ECO:0000256" key="6">
    <source>
        <dbReference type="ARBA" id="ARBA00022884"/>
    </source>
</evidence>
<comment type="similarity">
    <text evidence="7">Belongs to the class I-like SAM-binding methyltransferase superfamily. rRNA adenine N(6)-methyltransferase family. RsmA subfamily.</text>
</comment>
<evidence type="ECO:0000256" key="7">
    <source>
        <dbReference type="HAMAP-Rule" id="MF_00607"/>
    </source>
</evidence>
<feature type="binding site" evidence="7 8">
    <location>
        <position position="44"/>
    </location>
    <ligand>
        <name>S-adenosyl-L-methionine</name>
        <dbReference type="ChEBI" id="CHEBI:59789"/>
    </ligand>
</feature>
<evidence type="ECO:0000259" key="9">
    <source>
        <dbReference type="SMART" id="SM00650"/>
    </source>
</evidence>
<organism evidence="10 11">
    <name type="scientific">Sessilibacter corallicola</name>
    <dbReference type="NCBI Taxonomy" id="2904075"/>
    <lineage>
        <taxon>Bacteria</taxon>
        <taxon>Pseudomonadati</taxon>
        <taxon>Pseudomonadota</taxon>
        <taxon>Gammaproteobacteria</taxon>
        <taxon>Cellvibrionales</taxon>
        <taxon>Cellvibrionaceae</taxon>
        <taxon>Sessilibacter</taxon>
    </lineage>
</organism>
<dbReference type="PANTHER" id="PTHR11727">
    <property type="entry name" value="DIMETHYLADENOSINE TRANSFERASE"/>
    <property type="match status" value="1"/>
</dbReference>
<comment type="function">
    <text evidence="7">Specifically dimethylates two adjacent adenosines (A1518 and A1519) in the loop of a conserved hairpin near the 3'-end of 16S rRNA in the 30S particle. May play a critical role in biogenesis of 30S subunits.</text>
</comment>
<evidence type="ECO:0000256" key="1">
    <source>
        <dbReference type="ARBA" id="ARBA00022490"/>
    </source>
</evidence>
<dbReference type="NCBIfam" id="TIGR00755">
    <property type="entry name" value="ksgA"/>
    <property type="match status" value="1"/>
</dbReference>
<keyword evidence="3 7" id="KW-0489">Methyltransferase</keyword>
<dbReference type="InterPro" id="IPR020596">
    <property type="entry name" value="rRNA_Ade_Mease_Trfase_CS"/>
</dbReference>
<dbReference type="HAMAP" id="MF_00607">
    <property type="entry name" value="16SrRNA_methyltr_A"/>
    <property type="match status" value="1"/>
</dbReference>
<dbReference type="PROSITE" id="PS51689">
    <property type="entry name" value="SAM_RNA_A_N6_MT"/>
    <property type="match status" value="1"/>
</dbReference>
<feature type="binding site" evidence="7 8">
    <location>
        <position position="111"/>
    </location>
    <ligand>
        <name>S-adenosyl-L-methionine</name>
        <dbReference type="ChEBI" id="CHEBI:59789"/>
    </ligand>
</feature>
<gene>
    <name evidence="7 10" type="primary">rsmA</name>
    <name evidence="7" type="synonym">ksgA</name>
    <name evidence="10" type="ORF">NBRC116591_05810</name>
</gene>
<comment type="subcellular location">
    <subcellularLocation>
        <location evidence="7">Cytoplasm</location>
    </subcellularLocation>
</comment>
<keyword evidence="4 7" id="KW-0808">Transferase</keyword>